<reference evidence="7 8" key="1">
    <citation type="submission" date="2020-09" db="EMBL/GenBank/DDBJ databases">
        <title>Marinomonas sp. nov., isolated from the cysticercosis algae of Qingdao, China.</title>
        <authorList>
            <person name="Sun X."/>
        </authorList>
    </citation>
    <scope>NUCLEOTIDE SEQUENCE [LARGE SCALE GENOMIC DNA]</scope>
    <source>
        <strain evidence="7 8">SM2066</strain>
    </source>
</reference>
<evidence type="ECO:0000256" key="6">
    <source>
        <dbReference type="SAM" id="Phobius"/>
    </source>
</evidence>
<feature type="transmembrane region" description="Helical" evidence="6">
    <location>
        <begin position="56"/>
        <end position="73"/>
    </location>
</feature>
<evidence type="ECO:0000256" key="2">
    <source>
        <dbReference type="ARBA" id="ARBA00007349"/>
    </source>
</evidence>
<evidence type="ECO:0000256" key="5">
    <source>
        <dbReference type="ARBA" id="ARBA00023136"/>
    </source>
</evidence>
<feature type="transmembrane region" description="Helical" evidence="6">
    <location>
        <begin position="280"/>
        <end position="299"/>
    </location>
</feature>
<dbReference type="RefSeq" id="WP_191595289.1">
    <property type="nucleotide sequence ID" value="NZ_JACYFC010000004.1"/>
</dbReference>
<dbReference type="InterPro" id="IPR001898">
    <property type="entry name" value="SLC13A/DASS"/>
</dbReference>
<name>A0ABR8P0S2_9GAMM</name>
<proteinExistence type="inferred from homology"/>
<dbReference type="EMBL" id="JACYFC010000004">
    <property type="protein sequence ID" value="MBD5771896.1"/>
    <property type="molecule type" value="Genomic_DNA"/>
</dbReference>
<keyword evidence="5 6" id="KW-0472">Membrane</keyword>
<dbReference type="InterPro" id="IPR030676">
    <property type="entry name" value="CitT-rel"/>
</dbReference>
<feature type="transmembrane region" description="Helical" evidence="6">
    <location>
        <begin position="7"/>
        <end position="25"/>
    </location>
</feature>
<dbReference type="Proteomes" id="UP000604161">
    <property type="component" value="Unassembled WGS sequence"/>
</dbReference>
<keyword evidence="4 6" id="KW-1133">Transmembrane helix</keyword>
<feature type="transmembrane region" description="Helical" evidence="6">
    <location>
        <begin position="407"/>
        <end position="430"/>
    </location>
</feature>
<keyword evidence="3 6" id="KW-0812">Transmembrane</keyword>
<dbReference type="PANTHER" id="PTHR42826">
    <property type="entry name" value="DICARBOXYLATE TRANSPORTER 2.1, CHLOROPLASTIC"/>
    <property type="match status" value="1"/>
</dbReference>
<feature type="transmembrane region" description="Helical" evidence="6">
    <location>
        <begin position="227"/>
        <end position="250"/>
    </location>
</feature>
<comment type="caution">
    <text evidence="7">The sequence shown here is derived from an EMBL/GenBank/DDBJ whole genome shotgun (WGS) entry which is preliminary data.</text>
</comment>
<organism evidence="7 8">
    <name type="scientific">Marinomonas colpomeniae</name>
    <dbReference type="NCBI Taxonomy" id="2774408"/>
    <lineage>
        <taxon>Bacteria</taxon>
        <taxon>Pseudomonadati</taxon>
        <taxon>Pseudomonadota</taxon>
        <taxon>Gammaproteobacteria</taxon>
        <taxon>Oceanospirillales</taxon>
        <taxon>Oceanospirillaceae</taxon>
        <taxon>Marinomonas</taxon>
    </lineage>
</organism>
<dbReference type="PIRSF" id="PIRSF002457">
    <property type="entry name" value="DASS"/>
    <property type="match status" value="1"/>
</dbReference>
<protein>
    <submittedName>
        <fullName evidence="7">Anion permease</fullName>
    </submittedName>
</protein>
<feature type="transmembrane region" description="Helical" evidence="6">
    <location>
        <begin position="374"/>
        <end position="395"/>
    </location>
</feature>
<comment type="subcellular location">
    <subcellularLocation>
        <location evidence="1">Membrane</location>
        <topology evidence="1">Multi-pass membrane protein</topology>
    </subcellularLocation>
</comment>
<evidence type="ECO:0000313" key="7">
    <source>
        <dbReference type="EMBL" id="MBD5771896.1"/>
    </source>
</evidence>
<feature type="transmembrane region" description="Helical" evidence="6">
    <location>
        <begin position="305"/>
        <end position="327"/>
    </location>
</feature>
<keyword evidence="8" id="KW-1185">Reference proteome</keyword>
<gene>
    <name evidence="7" type="ORF">IF202_12650</name>
</gene>
<feature type="transmembrane region" description="Helical" evidence="6">
    <location>
        <begin position="459"/>
        <end position="482"/>
    </location>
</feature>
<accession>A0ABR8P0S2</accession>
<evidence type="ECO:0000256" key="4">
    <source>
        <dbReference type="ARBA" id="ARBA00022989"/>
    </source>
</evidence>
<evidence type="ECO:0000256" key="3">
    <source>
        <dbReference type="ARBA" id="ARBA00022692"/>
    </source>
</evidence>
<feature type="transmembrane region" description="Helical" evidence="6">
    <location>
        <begin position="85"/>
        <end position="107"/>
    </location>
</feature>
<feature type="transmembrane region" description="Helical" evidence="6">
    <location>
        <begin position="339"/>
        <end position="362"/>
    </location>
</feature>
<evidence type="ECO:0000256" key="1">
    <source>
        <dbReference type="ARBA" id="ARBA00004141"/>
    </source>
</evidence>
<sequence>MKVTDVRVVPGLISIVTILLLWFVIPVPDGVTANAWHLLALFVGTVVAIIGKAMPIGAIAILAITLVALTGVTNDNPSAAIKDALSGFSNSLIWLIGIAIIISRGLVKTGLGNRIGYNFISLFGKKTIGIGYALALSELVIAPVTPSNTARGGGIIHPIMKSIATSFGSSPEEGTSRKIGHYLALVNYHINPITSAMFITATAPNPLIVKLIADATGSSISITWGTWALAALLPGLVCIALVPLVVYAIYPPEIKSTPDAKNYAKSKLVEMGAMSYGEKVMIGVFALLLVLWAGVPAMLFGSVYIVNTTAVAFLGLCILLMTGVLSWDDVLKEKSAWDTVVWFSALVMMATFLNKLGLVQWFSSVVESNIEQLGFNWAVSVVILVAVYFYVHYFFASTTAHITAMFAAFYAAGLALGAPPLYLGLLLAGASSLMMSLTHYATGTSPIIFGSGYVSMENWWVMGFIMSIVNLTVWGVVGGLWWKVLGYW</sequence>
<dbReference type="NCBIfam" id="TIGR00785">
    <property type="entry name" value="dass"/>
    <property type="match status" value="1"/>
</dbReference>
<comment type="similarity">
    <text evidence="2">Belongs to the SLC13A/DASS transporter (TC 2.A.47) family. DIT1 subfamily.</text>
</comment>
<feature type="transmembrane region" description="Helical" evidence="6">
    <location>
        <begin position="128"/>
        <end position="145"/>
    </location>
</feature>
<dbReference type="Pfam" id="PF00939">
    <property type="entry name" value="Na_sulph_symp"/>
    <property type="match status" value="1"/>
</dbReference>
<evidence type="ECO:0000313" key="8">
    <source>
        <dbReference type="Proteomes" id="UP000604161"/>
    </source>
</evidence>